<feature type="domain" description="Ig-like" evidence="6">
    <location>
        <begin position="82"/>
        <end position="160"/>
    </location>
</feature>
<dbReference type="Proteomes" id="UP000472268">
    <property type="component" value="Chromosome 3"/>
</dbReference>
<dbReference type="AlphaFoldDB" id="A0A673TMU1"/>
<keyword evidence="5" id="KW-1133">Transmembrane helix</keyword>
<dbReference type="GO" id="GO:0009897">
    <property type="term" value="C:external side of plasma membrane"/>
    <property type="evidence" value="ECO:0007669"/>
    <property type="project" value="TreeGrafter"/>
</dbReference>
<evidence type="ECO:0000256" key="2">
    <source>
        <dbReference type="ARBA" id="ARBA00022729"/>
    </source>
</evidence>
<reference evidence="7" key="3">
    <citation type="submission" date="2025-09" db="UniProtKB">
        <authorList>
            <consortium name="Ensembl"/>
        </authorList>
    </citation>
    <scope>IDENTIFICATION</scope>
</reference>
<dbReference type="InterPro" id="IPR036179">
    <property type="entry name" value="Ig-like_dom_sf"/>
</dbReference>
<reference evidence="7 8" key="1">
    <citation type="submission" date="2019-05" db="EMBL/GenBank/DDBJ databases">
        <title>A Chromosome-scale Meerkat (S. suricatta) Genome Assembly.</title>
        <authorList>
            <person name="Dudchenko O."/>
            <person name="Lieberman Aiden E."/>
            <person name="Tung J."/>
            <person name="Barreiro L.B."/>
            <person name="Clutton-Brock T.H."/>
        </authorList>
    </citation>
    <scope>NUCLEOTIDE SEQUENCE [LARGE SCALE GENOMIC DNA]</scope>
</reference>
<sequence>WSSRRRLATVVPGKEGHPAAITVTDPRYEGRVSFLDPSYALLISNLSWGDSGPYQAQVNLRTSQTTTTQRYDLRVYRRLSEPLVTVCFEISGDGGCNVSLTCSVENAGPDVTYSWLSWEDGTETVHEGSALAASWRPGDKALSYACRANNPVSSVRSRLVPAGPFCADPGNAADTTYFCLWVKGLLLLLLVVLLAVGLWLLRARKRCRMPKTRTLGRDRLRRRKEKPHPSLA</sequence>
<accession>A0A673TMU1</accession>
<dbReference type="InterPro" id="IPR015631">
    <property type="entry name" value="CD2/SLAM_rcpt"/>
</dbReference>
<dbReference type="InterPro" id="IPR007110">
    <property type="entry name" value="Ig-like_dom"/>
</dbReference>
<dbReference type="InterPro" id="IPR013783">
    <property type="entry name" value="Ig-like_fold"/>
</dbReference>
<keyword evidence="3 5" id="KW-0472">Membrane</keyword>
<keyword evidence="2" id="KW-0732">Signal</keyword>
<dbReference type="SUPFAM" id="SSF48726">
    <property type="entry name" value="Immunoglobulin"/>
    <property type="match status" value="2"/>
</dbReference>
<name>A0A673TMU1_SURSU</name>
<dbReference type="Ensembl" id="ENSSSUT00005011895.1">
    <property type="protein sequence ID" value="ENSSSUP00005010361.1"/>
    <property type="gene ID" value="ENSSSUG00005006657.1"/>
</dbReference>
<comment type="subcellular location">
    <subcellularLocation>
        <location evidence="1">Membrane</location>
    </subcellularLocation>
</comment>
<dbReference type="PANTHER" id="PTHR12080:SF18">
    <property type="entry name" value="SLAM FAMILY MEMBER 9"/>
    <property type="match status" value="1"/>
</dbReference>
<evidence type="ECO:0000256" key="3">
    <source>
        <dbReference type="ARBA" id="ARBA00023136"/>
    </source>
</evidence>
<evidence type="ECO:0000256" key="1">
    <source>
        <dbReference type="ARBA" id="ARBA00004370"/>
    </source>
</evidence>
<reference evidence="7" key="2">
    <citation type="submission" date="2025-08" db="UniProtKB">
        <authorList>
            <consortium name="Ensembl"/>
        </authorList>
    </citation>
    <scope>IDENTIFICATION</scope>
</reference>
<protein>
    <recommendedName>
        <fullName evidence="6">Ig-like domain-containing protein</fullName>
    </recommendedName>
</protein>
<dbReference type="Gene3D" id="2.60.40.10">
    <property type="entry name" value="Immunoglobulins"/>
    <property type="match status" value="2"/>
</dbReference>
<evidence type="ECO:0000313" key="8">
    <source>
        <dbReference type="Proteomes" id="UP000472268"/>
    </source>
</evidence>
<dbReference type="GO" id="GO:0042110">
    <property type="term" value="P:T cell activation"/>
    <property type="evidence" value="ECO:0007669"/>
    <property type="project" value="TreeGrafter"/>
</dbReference>
<evidence type="ECO:0000256" key="5">
    <source>
        <dbReference type="SAM" id="Phobius"/>
    </source>
</evidence>
<keyword evidence="8" id="KW-1185">Reference proteome</keyword>
<dbReference type="PROSITE" id="PS50835">
    <property type="entry name" value="IG_LIKE"/>
    <property type="match status" value="1"/>
</dbReference>
<feature type="transmembrane region" description="Helical" evidence="5">
    <location>
        <begin position="180"/>
        <end position="201"/>
    </location>
</feature>
<keyword evidence="4" id="KW-0325">Glycoprotein</keyword>
<evidence type="ECO:0000259" key="6">
    <source>
        <dbReference type="PROSITE" id="PS50835"/>
    </source>
</evidence>
<evidence type="ECO:0000256" key="4">
    <source>
        <dbReference type="ARBA" id="ARBA00023180"/>
    </source>
</evidence>
<evidence type="ECO:0000313" key="7">
    <source>
        <dbReference type="Ensembl" id="ENSSSUP00005010361.1"/>
    </source>
</evidence>
<keyword evidence="5" id="KW-0812">Transmembrane</keyword>
<organism evidence="7 8">
    <name type="scientific">Suricata suricatta</name>
    <name type="common">Meerkat</name>
    <dbReference type="NCBI Taxonomy" id="37032"/>
    <lineage>
        <taxon>Eukaryota</taxon>
        <taxon>Metazoa</taxon>
        <taxon>Chordata</taxon>
        <taxon>Craniata</taxon>
        <taxon>Vertebrata</taxon>
        <taxon>Euteleostomi</taxon>
        <taxon>Mammalia</taxon>
        <taxon>Eutheria</taxon>
        <taxon>Laurasiatheria</taxon>
        <taxon>Carnivora</taxon>
        <taxon>Feliformia</taxon>
        <taxon>Herpestidae</taxon>
        <taxon>Suricata</taxon>
    </lineage>
</organism>
<dbReference type="PANTHER" id="PTHR12080">
    <property type="entry name" value="SIGNALING LYMPHOCYTIC ACTIVATION MOLECULE"/>
    <property type="match status" value="1"/>
</dbReference>
<proteinExistence type="predicted"/>